<evidence type="ECO:0000313" key="8">
    <source>
        <dbReference type="Proteomes" id="UP000288929"/>
    </source>
</evidence>
<dbReference type="OrthoDB" id="117402at2"/>
<reference evidence="7 8" key="1">
    <citation type="submission" date="2019-01" db="EMBL/GenBank/DDBJ databases">
        <authorList>
            <person name="Ruckert C."/>
            <person name="Busche T."/>
            <person name="Kalinowski J."/>
        </authorList>
    </citation>
    <scope>NUCLEOTIDE SEQUENCE [LARGE SCALE GENOMIC DNA]</scope>
    <source>
        <strain evidence="7 8">136/3</strain>
    </source>
</reference>
<evidence type="ECO:0000256" key="6">
    <source>
        <dbReference type="SAM" id="MobiDB-lite"/>
    </source>
</evidence>
<name>A0A410WBB2_9CORY</name>
<evidence type="ECO:0000256" key="1">
    <source>
        <dbReference type="ARBA" id="ARBA00005791"/>
    </source>
</evidence>
<evidence type="ECO:0000256" key="2">
    <source>
        <dbReference type="ARBA" id="ARBA00022729"/>
    </source>
</evidence>
<comment type="similarity">
    <text evidence="1">Belongs to the thioredoxin family. DsbA subfamily.</text>
</comment>
<feature type="region of interest" description="Disordered" evidence="6">
    <location>
        <begin position="34"/>
        <end position="61"/>
    </location>
</feature>
<keyword evidence="4" id="KW-1015">Disulfide bond</keyword>
<protein>
    <submittedName>
        <fullName evidence="7">Disulfide bond formation protein D</fullName>
    </submittedName>
</protein>
<keyword evidence="8" id="KW-1185">Reference proteome</keyword>
<gene>
    <name evidence="7" type="primary">bdbD</name>
    <name evidence="7" type="ORF">CPELA_09920</name>
</gene>
<dbReference type="PROSITE" id="PS51352">
    <property type="entry name" value="THIOREDOXIN_2"/>
    <property type="match status" value="1"/>
</dbReference>
<proteinExistence type="inferred from homology"/>
<dbReference type="GO" id="GO:0016491">
    <property type="term" value="F:oxidoreductase activity"/>
    <property type="evidence" value="ECO:0007669"/>
    <property type="project" value="UniProtKB-KW"/>
</dbReference>
<evidence type="ECO:0000256" key="4">
    <source>
        <dbReference type="ARBA" id="ARBA00023157"/>
    </source>
</evidence>
<dbReference type="InterPro" id="IPR012336">
    <property type="entry name" value="Thioredoxin-like_fold"/>
</dbReference>
<feature type="compositionally biased region" description="Polar residues" evidence="6">
    <location>
        <begin position="35"/>
        <end position="46"/>
    </location>
</feature>
<dbReference type="InterPro" id="IPR049564">
    <property type="entry name" value="DsbA-like_N"/>
</dbReference>
<evidence type="ECO:0000313" key="7">
    <source>
        <dbReference type="EMBL" id="QAU53235.1"/>
    </source>
</evidence>
<dbReference type="PANTHER" id="PTHR13887">
    <property type="entry name" value="GLUTATHIONE S-TRANSFERASE KAPPA"/>
    <property type="match status" value="1"/>
</dbReference>
<sequence length="292" mass="31309" precursor="true">MSQRFSFTPRLIALALALLLAVAGGAYFVGMRSGEGSQQSDTQSAAARQEPGASASALPVLANPNIREEVTPGTEGLDGPEPLADGSYDAMIFGPKAPIRSAEDVRNVHRRDPKDPFAIGAVDAPVVIAEFSDFECPYCSQWSNNTEPALIKEYVDRGLVRIEWNDMPVNGPAAEAAAQAGRAAAAQGKFDAFRRAFYQATADISGHPNFGLEDYVRIAKEAGVPNIEQFRQQASDGTYKEVIEQAKRYGASIGIQGTPAFVVGEQYISGAQPVDVFMRAVDQELQKAHQAS</sequence>
<accession>A0A410WBB2</accession>
<dbReference type="PANTHER" id="PTHR13887:SF14">
    <property type="entry name" value="DISULFIDE BOND FORMATION PROTEIN D"/>
    <property type="match status" value="1"/>
</dbReference>
<dbReference type="Proteomes" id="UP000288929">
    <property type="component" value="Chromosome"/>
</dbReference>
<evidence type="ECO:0000256" key="3">
    <source>
        <dbReference type="ARBA" id="ARBA00023002"/>
    </source>
</evidence>
<dbReference type="InterPro" id="IPR036249">
    <property type="entry name" value="Thioredoxin-like_sf"/>
</dbReference>
<dbReference type="Pfam" id="PF13462">
    <property type="entry name" value="Thioredoxin_4"/>
    <property type="match status" value="1"/>
</dbReference>
<dbReference type="Pfam" id="PF21575">
    <property type="entry name" value="DsbA_N"/>
    <property type="match status" value="1"/>
</dbReference>
<evidence type="ECO:0000256" key="5">
    <source>
        <dbReference type="ARBA" id="ARBA00023284"/>
    </source>
</evidence>
<dbReference type="SUPFAM" id="SSF52833">
    <property type="entry name" value="Thioredoxin-like"/>
    <property type="match status" value="1"/>
</dbReference>
<keyword evidence="3" id="KW-0560">Oxidoreductase</keyword>
<keyword evidence="5" id="KW-0676">Redox-active center</keyword>
<organism evidence="7 8">
    <name type="scientific">Corynebacterium pelargi</name>
    <dbReference type="NCBI Taxonomy" id="1471400"/>
    <lineage>
        <taxon>Bacteria</taxon>
        <taxon>Bacillati</taxon>
        <taxon>Actinomycetota</taxon>
        <taxon>Actinomycetes</taxon>
        <taxon>Mycobacteriales</taxon>
        <taxon>Corynebacteriaceae</taxon>
        <taxon>Corynebacterium</taxon>
    </lineage>
</organism>
<dbReference type="Gene3D" id="3.40.30.10">
    <property type="entry name" value="Glutaredoxin"/>
    <property type="match status" value="1"/>
</dbReference>
<dbReference type="InterPro" id="IPR013766">
    <property type="entry name" value="Thioredoxin_domain"/>
</dbReference>
<dbReference type="AlphaFoldDB" id="A0A410WBB2"/>
<dbReference type="RefSeq" id="WP_128890558.1">
    <property type="nucleotide sequence ID" value="NZ_BMCX01000002.1"/>
</dbReference>
<dbReference type="KEGG" id="cpeg:CPELA_09920"/>
<keyword evidence="2" id="KW-0732">Signal</keyword>
<dbReference type="EMBL" id="CP035299">
    <property type="protein sequence ID" value="QAU53235.1"/>
    <property type="molecule type" value="Genomic_DNA"/>
</dbReference>